<evidence type="ECO:0000259" key="4">
    <source>
        <dbReference type="Pfam" id="PF00685"/>
    </source>
</evidence>
<dbReference type="EC" id="2.8.2.-" evidence="3"/>
<dbReference type="AlphaFoldDB" id="A0A438BVX6"/>
<gene>
    <name evidence="5" type="primary">SOT15_10</name>
    <name evidence="5" type="ORF">CK203_083391</name>
</gene>
<feature type="domain" description="Sulfotransferase" evidence="4">
    <location>
        <begin position="68"/>
        <end position="326"/>
    </location>
</feature>
<dbReference type="InterPro" id="IPR027417">
    <property type="entry name" value="P-loop_NTPase"/>
</dbReference>
<dbReference type="PANTHER" id="PTHR11783">
    <property type="entry name" value="SULFOTRANSFERASE SULT"/>
    <property type="match status" value="1"/>
</dbReference>
<evidence type="ECO:0000313" key="6">
    <source>
        <dbReference type="Proteomes" id="UP000288805"/>
    </source>
</evidence>
<keyword evidence="2 3" id="KW-0808">Transferase</keyword>
<evidence type="ECO:0000313" key="5">
    <source>
        <dbReference type="EMBL" id="RVW15122.1"/>
    </source>
</evidence>
<dbReference type="GO" id="GO:0008146">
    <property type="term" value="F:sulfotransferase activity"/>
    <property type="evidence" value="ECO:0007669"/>
    <property type="project" value="InterPro"/>
</dbReference>
<dbReference type="Proteomes" id="UP000288805">
    <property type="component" value="Unassembled WGS sequence"/>
</dbReference>
<evidence type="ECO:0000256" key="1">
    <source>
        <dbReference type="ARBA" id="ARBA00005771"/>
    </source>
</evidence>
<comment type="similarity">
    <text evidence="1 3">Belongs to the sulfotransferase 1 family.</text>
</comment>
<accession>A0A438BVX6</accession>
<name>A0A438BVX6_VITVI</name>
<reference evidence="5 6" key="1">
    <citation type="journal article" date="2018" name="PLoS Genet.">
        <title>Population sequencing reveals clonal diversity and ancestral inbreeding in the grapevine cultivar Chardonnay.</title>
        <authorList>
            <person name="Roach M.J."/>
            <person name="Johnson D.L."/>
            <person name="Bohlmann J."/>
            <person name="van Vuuren H.J."/>
            <person name="Jones S.J."/>
            <person name="Pretorius I.S."/>
            <person name="Schmidt S.A."/>
            <person name="Borneman A.R."/>
        </authorList>
    </citation>
    <scope>NUCLEOTIDE SEQUENCE [LARGE SCALE GENOMIC DNA]</scope>
    <source>
        <strain evidence="6">cv. Chardonnay</strain>
        <tissue evidence="5">Leaf</tissue>
    </source>
</reference>
<dbReference type="SUPFAM" id="SSF52540">
    <property type="entry name" value="P-loop containing nucleoside triphosphate hydrolases"/>
    <property type="match status" value="1"/>
</dbReference>
<dbReference type="InterPro" id="IPR000863">
    <property type="entry name" value="Sulfotransferase_dom"/>
</dbReference>
<dbReference type="EMBL" id="QGNW01002605">
    <property type="protein sequence ID" value="RVW15122.1"/>
    <property type="molecule type" value="Genomic_DNA"/>
</dbReference>
<protein>
    <recommendedName>
        <fullName evidence="3">Sulfotransferase</fullName>
        <ecNumber evidence="3">2.8.2.-</ecNumber>
    </recommendedName>
</protein>
<dbReference type="Pfam" id="PF00685">
    <property type="entry name" value="Sulfotransfer_1"/>
    <property type="match status" value="1"/>
</dbReference>
<comment type="caution">
    <text evidence="5">The sequence shown here is derived from an EMBL/GenBank/DDBJ whole genome shotgun (WGS) entry which is preliminary data.</text>
</comment>
<proteinExistence type="inferred from homology"/>
<organism evidence="5 6">
    <name type="scientific">Vitis vinifera</name>
    <name type="common">Grape</name>
    <dbReference type="NCBI Taxonomy" id="29760"/>
    <lineage>
        <taxon>Eukaryota</taxon>
        <taxon>Viridiplantae</taxon>
        <taxon>Streptophyta</taxon>
        <taxon>Embryophyta</taxon>
        <taxon>Tracheophyta</taxon>
        <taxon>Spermatophyta</taxon>
        <taxon>Magnoliopsida</taxon>
        <taxon>eudicotyledons</taxon>
        <taxon>Gunneridae</taxon>
        <taxon>Pentapetalae</taxon>
        <taxon>rosids</taxon>
        <taxon>Vitales</taxon>
        <taxon>Vitaceae</taxon>
        <taxon>Viteae</taxon>
        <taxon>Vitis</taxon>
    </lineage>
</organism>
<dbReference type="Gene3D" id="3.40.50.300">
    <property type="entry name" value="P-loop containing nucleotide triphosphate hydrolases"/>
    <property type="match status" value="1"/>
</dbReference>
<evidence type="ECO:0000256" key="2">
    <source>
        <dbReference type="ARBA" id="ARBA00022679"/>
    </source>
</evidence>
<sequence length="333" mass="38513">MGRTQFPKSQSAAEDAEELSHECKELLLSLPKERGWRTPHIYLYQGFWCQPKEIQAITNFQHHFQARDTDLILATMPKAGTTWLKAMAFAILNRKPIPVSTTHPLHTSNPHDLVPFLEYKLYANNNFPDLSKLPQPRLFATHVPFASLPESITKSNSRVVYMCRNPLDAFASSWHFLMKARPESLCPISIEEGFQMYCKGSMAFGPFWNHMLGYWKESIERPHKVLFMKYEDTKEDIIFQLKRLAKFLGVPFSLEEERKGVIEEIARLCSFENLKNLEVNQSGRSIGYFENKDLFRKGVVGDWVNLLTPLMAKQLVEVMEEKLEGSDLSFKVF</sequence>
<evidence type="ECO:0000256" key="3">
    <source>
        <dbReference type="RuleBase" id="RU361155"/>
    </source>
</evidence>